<reference evidence="3" key="1">
    <citation type="submission" date="2017-01" db="EMBL/GenBank/DDBJ databases">
        <authorList>
            <person name="Wang Y."/>
            <person name="White M."/>
            <person name="Kvist S."/>
            <person name="Moncalvo J.-M."/>
        </authorList>
    </citation>
    <scope>NUCLEOTIDE SEQUENCE [LARGE SCALE GENOMIC DNA]</scope>
    <source>
        <strain evidence="3">ID-206-W2</strain>
    </source>
</reference>
<gene>
    <name evidence="2" type="ORF">AYI69_g10468</name>
</gene>
<accession>A0A1R1X5G3</accession>
<proteinExistence type="predicted"/>
<dbReference type="InterPro" id="IPR000477">
    <property type="entry name" value="RT_dom"/>
</dbReference>
<evidence type="ECO:0000313" key="2">
    <source>
        <dbReference type="EMBL" id="OMJ09888.1"/>
    </source>
</evidence>
<evidence type="ECO:0000313" key="3">
    <source>
        <dbReference type="Proteomes" id="UP000187429"/>
    </source>
</evidence>
<feature type="domain" description="Reverse transcriptase" evidence="1">
    <location>
        <begin position="19"/>
        <end position="124"/>
    </location>
</feature>
<protein>
    <submittedName>
        <fullName evidence="2">Retrovirus-related Pol polyprotein from type-1 retrotransposable element R2</fullName>
    </submittedName>
</protein>
<name>A0A1R1X5G3_9FUNG</name>
<keyword evidence="3" id="KW-1185">Reference proteome</keyword>
<dbReference type="EMBL" id="LSSM01006873">
    <property type="protein sequence ID" value="OMJ09888.1"/>
    <property type="molecule type" value="Genomic_DNA"/>
</dbReference>
<organism evidence="2 3">
    <name type="scientific">Smittium culicis</name>
    <dbReference type="NCBI Taxonomy" id="133412"/>
    <lineage>
        <taxon>Eukaryota</taxon>
        <taxon>Fungi</taxon>
        <taxon>Fungi incertae sedis</taxon>
        <taxon>Zoopagomycota</taxon>
        <taxon>Kickxellomycotina</taxon>
        <taxon>Harpellomycetes</taxon>
        <taxon>Harpellales</taxon>
        <taxon>Legeriomycetaceae</taxon>
        <taxon>Smittium</taxon>
    </lineage>
</organism>
<evidence type="ECO:0000259" key="1">
    <source>
        <dbReference type="Pfam" id="PF00078"/>
    </source>
</evidence>
<dbReference type="Pfam" id="PF00078">
    <property type="entry name" value="RVT_1"/>
    <property type="match status" value="1"/>
</dbReference>
<dbReference type="AlphaFoldDB" id="A0A1R1X5G3"/>
<sequence length="125" mass="14236">MYDSGEIPSCMTTSIIVPVPKKGDMKDPDDYRGISLIPTIIKLLAKIVASKLAAMDLKYKMIAKEQAGFRNFEECVAQATTLYEIVKRRKIKNFQNWICYVDYSKAYDRVPQMALIHKLRSIGIA</sequence>
<dbReference type="OrthoDB" id="412006at2759"/>
<dbReference type="Proteomes" id="UP000187429">
    <property type="component" value="Unassembled WGS sequence"/>
</dbReference>
<dbReference type="PANTHER" id="PTHR19446">
    <property type="entry name" value="REVERSE TRANSCRIPTASES"/>
    <property type="match status" value="1"/>
</dbReference>
<comment type="caution">
    <text evidence="2">The sequence shown here is derived from an EMBL/GenBank/DDBJ whole genome shotgun (WGS) entry which is preliminary data.</text>
</comment>